<dbReference type="STRING" id="45068.Llon_1337"/>
<dbReference type="InterPro" id="IPR020617">
    <property type="entry name" value="Thiolase_C"/>
</dbReference>
<dbReference type="GO" id="GO:0003985">
    <property type="term" value="F:acetyl-CoA C-acetyltransferase activity"/>
    <property type="evidence" value="ECO:0007669"/>
    <property type="project" value="UniProtKB-EC"/>
</dbReference>
<reference evidence="8 9" key="1">
    <citation type="submission" date="2015-11" db="EMBL/GenBank/DDBJ databases">
        <title>Genomic analysis of 38 Legionella species identifies large and diverse effector repertoires.</title>
        <authorList>
            <person name="Burstein D."/>
            <person name="Amaro F."/>
            <person name="Zusman T."/>
            <person name="Lifshitz Z."/>
            <person name="Cohen O."/>
            <person name="Gilbert J.A."/>
            <person name="Pupko T."/>
            <person name="Shuman H.A."/>
            <person name="Segal G."/>
        </authorList>
    </citation>
    <scope>NUCLEOTIDE SEQUENCE [LARGE SCALE GENOMIC DNA]</scope>
    <source>
        <strain evidence="8 9">ATCC 49505</strain>
    </source>
</reference>
<organism evidence="8 9">
    <name type="scientific">Legionella londiniensis</name>
    <dbReference type="NCBI Taxonomy" id="45068"/>
    <lineage>
        <taxon>Bacteria</taxon>
        <taxon>Pseudomonadati</taxon>
        <taxon>Pseudomonadota</taxon>
        <taxon>Gammaproteobacteria</taxon>
        <taxon>Legionellales</taxon>
        <taxon>Legionellaceae</taxon>
        <taxon>Legionella</taxon>
    </lineage>
</organism>
<protein>
    <submittedName>
        <fullName evidence="8">Acetyl-CoA acetyltransferase</fullName>
        <ecNumber evidence="8">2.3.1.9</ecNumber>
    </submittedName>
</protein>
<feature type="active site" description="Proton acceptor" evidence="4">
    <location>
        <position position="359"/>
    </location>
</feature>
<dbReference type="EC" id="2.3.1.9" evidence="8"/>
<dbReference type="PROSITE" id="PS00098">
    <property type="entry name" value="THIOLASE_1"/>
    <property type="match status" value="1"/>
</dbReference>
<dbReference type="Pfam" id="PF02803">
    <property type="entry name" value="Thiolase_C"/>
    <property type="match status" value="1"/>
</dbReference>
<dbReference type="PIRSF" id="PIRSF000429">
    <property type="entry name" value="Ac-CoA_Ac_transf"/>
    <property type="match status" value="1"/>
</dbReference>
<dbReference type="PATRIC" id="fig|45068.5.peg.1445"/>
<keyword evidence="2 5" id="KW-0808">Transferase</keyword>
<dbReference type="Proteomes" id="UP000054997">
    <property type="component" value="Unassembled WGS sequence"/>
</dbReference>
<dbReference type="InterPro" id="IPR020615">
    <property type="entry name" value="Thiolase_acyl_enz_int_AS"/>
</dbReference>
<dbReference type="PROSITE" id="PS00099">
    <property type="entry name" value="THIOLASE_3"/>
    <property type="match status" value="1"/>
</dbReference>
<evidence type="ECO:0000256" key="4">
    <source>
        <dbReference type="PIRSR" id="PIRSR000429-1"/>
    </source>
</evidence>
<evidence type="ECO:0000256" key="2">
    <source>
        <dbReference type="ARBA" id="ARBA00022679"/>
    </source>
</evidence>
<dbReference type="AlphaFoldDB" id="A0A0W0VM90"/>
<dbReference type="Pfam" id="PF00108">
    <property type="entry name" value="Thiolase_N"/>
    <property type="match status" value="1"/>
</dbReference>
<keyword evidence="9" id="KW-1185">Reference proteome</keyword>
<feature type="active site" description="Acyl-thioester intermediate" evidence="4">
    <location>
        <position position="99"/>
    </location>
</feature>
<comment type="similarity">
    <text evidence="1 5">Belongs to the thiolase-like superfamily. Thiolase family.</text>
</comment>
<accession>A0A0W0VM90</accession>
<dbReference type="EMBL" id="LNYK01000016">
    <property type="protein sequence ID" value="KTD21239.1"/>
    <property type="molecule type" value="Genomic_DNA"/>
</dbReference>
<evidence type="ECO:0000259" key="7">
    <source>
        <dbReference type="Pfam" id="PF02803"/>
    </source>
</evidence>
<dbReference type="PANTHER" id="PTHR18919:SF138">
    <property type="entry name" value="ACETYL-COA C-ACETYLTRANSFERASE"/>
    <property type="match status" value="1"/>
</dbReference>
<feature type="active site" description="Proton acceptor" evidence="4">
    <location>
        <position position="389"/>
    </location>
</feature>
<dbReference type="NCBIfam" id="TIGR01930">
    <property type="entry name" value="AcCoA-C-Actrans"/>
    <property type="match status" value="1"/>
</dbReference>
<dbReference type="InterPro" id="IPR016039">
    <property type="entry name" value="Thiolase-like"/>
</dbReference>
<dbReference type="SUPFAM" id="SSF53901">
    <property type="entry name" value="Thiolase-like"/>
    <property type="match status" value="2"/>
</dbReference>
<dbReference type="InterPro" id="IPR020616">
    <property type="entry name" value="Thiolase_N"/>
</dbReference>
<proteinExistence type="inferred from homology"/>
<evidence type="ECO:0000259" key="6">
    <source>
        <dbReference type="Pfam" id="PF00108"/>
    </source>
</evidence>
<evidence type="ECO:0000256" key="5">
    <source>
        <dbReference type="RuleBase" id="RU003557"/>
    </source>
</evidence>
<sequence>MNLYTGNENVNNDLIVITSLARTPIGHLLGYFKDLTAYELGAYAIKAAIERAHLKPDDIEEVFMGCILQAGLGQAPARQAAIAAGVPHHVGCSTINKMCGSGMKSIMLGFDAIMAGTHNVIVAGGMESMTNAPYLLTKARVGYRLGHGQLIDHMYLDGLEDAYERGTLMGVFADNTAKKFGFSRKSQDEYAKTSILRAQQATKEGRFNFEITPVTVTTAKEEKIYTTDEGPQAVLIEKIPLLKPAFSKYGTVTAANSSKISDGAAAMVLMRSSKAEALGIKPLAVIRAHASYAHEPGWFTTTPAAVIRRLIKKVDWTLDSVDLLEINEAFAVVPMVAMKELNIPHEKVNVHGGACVLGHPIGASGARIVATLIGALKYHEKKRGIAAICIGGGEATALAIEMMD</sequence>
<dbReference type="InterPro" id="IPR020610">
    <property type="entry name" value="Thiolase_AS"/>
</dbReference>
<evidence type="ECO:0000313" key="8">
    <source>
        <dbReference type="EMBL" id="KTD21239.1"/>
    </source>
</evidence>
<evidence type="ECO:0000256" key="3">
    <source>
        <dbReference type="ARBA" id="ARBA00023315"/>
    </source>
</evidence>
<comment type="caution">
    <text evidence="8">The sequence shown here is derived from an EMBL/GenBank/DDBJ whole genome shotgun (WGS) entry which is preliminary data.</text>
</comment>
<dbReference type="InterPro" id="IPR002155">
    <property type="entry name" value="Thiolase"/>
</dbReference>
<dbReference type="Gene3D" id="3.40.47.10">
    <property type="match status" value="2"/>
</dbReference>
<gene>
    <name evidence="8" type="primary">atoB_2</name>
    <name evidence="8" type="ORF">Llon_1337</name>
</gene>
<dbReference type="GO" id="GO:0044281">
    <property type="term" value="P:small molecule metabolic process"/>
    <property type="evidence" value="ECO:0007669"/>
    <property type="project" value="UniProtKB-ARBA"/>
</dbReference>
<dbReference type="FunFam" id="3.40.47.10:FF:000010">
    <property type="entry name" value="Acetyl-CoA acetyltransferase (Thiolase)"/>
    <property type="match status" value="1"/>
</dbReference>
<feature type="domain" description="Thiolase C-terminal" evidence="7">
    <location>
        <begin position="281"/>
        <end position="401"/>
    </location>
</feature>
<feature type="domain" description="Thiolase N-terminal" evidence="6">
    <location>
        <begin position="15"/>
        <end position="272"/>
    </location>
</feature>
<evidence type="ECO:0000313" key="9">
    <source>
        <dbReference type="Proteomes" id="UP000054997"/>
    </source>
</evidence>
<dbReference type="PANTHER" id="PTHR18919">
    <property type="entry name" value="ACETYL-COA C-ACYLTRANSFERASE"/>
    <property type="match status" value="1"/>
</dbReference>
<dbReference type="CDD" id="cd00751">
    <property type="entry name" value="thiolase"/>
    <property type="match status" value="1"/>
</dbReference>
<keyword evidence="3 5" id="KW-0012">Acyltransferase</keyword>
<name>A0A0W0VM90_9GAMM</name>
<evidence type="ECO:0000256" key="1">
    <source>
        <dbReference type="ARBA" id="ARBA00010982"/>
    </source>
</evidence>